<organism evidence="2 3">
    <name type="scientific">Lates japonicus</name>
    <name type="common">Japanese lates</name>
    <dbReference type="NCBI Taxonomy" id="270547"/>
    <lineage>
        <taxon>Eukaryota</taxon>
        <taxon>Metazoa</taxon>
        <taxon>Chordata</taxon>
        <taxon>Craniata</taxon>
        <taxon>Vertebrata</taxon>
        <taxon>Euteleostomi</taxon>
        <taxon>Actinopterygii</taxon>
        <taxon>Neopterygii</taxon>
        <taxon>Teleostei</taxon>
        <taxon>Neoteleostei</taxon>
        <taxon>Acanthomorphata</taxon>
        <taxon>Carangaria</taxon>
        <taxon>Carangaria incertae sedis</taxon>
        <taxon>Centropomidae</taxon>
        <taxon>Lates</taxon>
    </lineage>
</organism>
<evidence type="ECO:0000313" key="3">
    <source>
        <dbReference type="Proteomes" id="UP001279410"/>
    </source>
</evidence>
<gene>
    <name evidence="2" type="ORF">AKAME5_002928900</name>
</gene>
<reference evidence="2" key="1">
    <citation type="submission" date="2022-08" db="EMBL/GenBank/DDBJ databases">
        <title>Genome sequencing of akame (Lates japonicus).</title>
        <authorList>
            <person name="Hashiguchi Y."/>
            <person name="Takahashi H."/>
        </authorList>
    </citation>
    <scope>NUCLEOTIDE SEQUENCE</scope>
    <source>
        <strain evidence="2">Kochi</strain>
    </source>
</reference>
<evidence type="ECO:0000256" key="1">
    <source>
        <dbReference type="SAM" id="MobiDB-lite"/>
    </source>
</evidence>
<feature type="compositionally biased region" description="Basic and acidic residues" evidence="1">
    <location>
        <begin position="160"/>
        <end position="184"/>
    </location>
</feature>
<dbReference type="AlphaFoldDB" id="A0AAD3RC57"/>
<name>A0AAD3RC57_LATJO</name>
<accession>A0AAD3RC57</accession>
<feature type="compositionally biased region" description="Acidic residues" evidence="1">
    <location>
        <begin position="1"/>
        <end position="43"/>
    </location>
</feature>
<feature type="compositionally biased region" description="Basic and acidic residues" evidence="1">
    <location>
        <begin position="62"/>
        <end position="79"/>
    </location>
</feature>
<dbReference type="Proteomes" id="UP001279410">
    <property type="component" value="Unassembled WGS sequence"/>
</dbReference>
<dbReference type="EMBL" id="BRZM01005625">
    <property type="protein sequence ID" value="GLD64904.1"/>
    <property type="molecule type" value="Genomic_DNA"/>
</dbReference>
<feature type="non-terminal residue" evidence="2">
    <location>
        <position position="219"/>
    </location>
</feature>
<evidence type="ECO:0000313" key="2">
    <source>
        <dbReference type="EMBL" id="GLD64904.1"/>
    </source>
</evidence>
<feature type="non-terminal residue" evidence="2">
    <location>
        <position position="1"/>
    </location>
</feature>
<feature type="region of interest" description="Disordered" evidence="1">
    <location>
        <begin position="1"/>
        <end position="118"/>
    </location>
</feature>
<sequence length="219" mass="24985">KEDSTQDEDEDDDENEDDDNDKEERRDDDEEEVEEGDISDDNDQPEKSGESLDATSPVPETEVSKDKKRDFRSELGLEKGEEEQDSWDSESLSENANMPHEEKQSLHTQDQEEMSTVEEEIRENLFYIPSFLRGERGNRMAVLVPRRSVERPRGGQGEVGTKDSGDNGREHVVKDDTTQRETAKAKCLSLSVWSKFEGDKDRKTDLIEELGVGDVDDLE</sequence>
<comment type="caution">
    <text evidence="2">The sequence shown here is derived from an EMBL/GenBank/DDBJ whole genome shotgun (WGS) entry which is preliminary data.</text>
</comment>
<feature type="region of interest" description="Disordered" evidence="1">
    <location>
        <begin position="143"/>
        <end position="184"/>
    </location>
</feature>
<proteinExistence type="predicted"/>
<keyword evidence="3" id="KW-1185">Reference proteome</keyword>
<protein>
    <submittedName>
        <fullName evidence="2">Ankyrin repeat domain-containing protein 26-like isoform X1</fullName>
    </submittedName>
</protein>